<organism evidence="2 3">
    <name type="scientific">Bradyrhizobium denitrificans</name>
    <dbReference type="NCBI Taxonomy" id="2734912"/>
    <lineage>
        <taxon>Bacteria</taxon>
        <taxon>Pseudomonadati</taxon>
        <taxon>Pseudomonadota</taxon>
        <taxon>Alphaproteobacteria</taxon>
        <taxon>Hyphomicrobiales</taxon>
        <taxon>Nitrobacteraceae</taxon>
        <taxon>Bradyrhizobium</taxon>
    </lineage>
</organism>
<dbReference type="InterPro" id="IPR036249">
    <property type="entry name" value="Thioredoxin-like_sf"/>
</dbReference>
<dbReference type="Pfam" id="PF07689">
    <property type="entry name" value="KaiB"/>
    <property type="match status" value="1"/>
</dbReference>
<sequence>MTLQLGLFITGQTSNSLRAMENLRRICQHELNIPCEIDIIDVLEHPQIAEDEKIVATPTLVKRHPGPVRKIIGDLSDTRKVLLGLGILQNSSAGRMGKEEGAGNERE</sequence>
<dbReference type="CDD" id="cd02978">
    <property type="entry name" value="KaiB_like"/>
    <property type="match status" value="1"/>
</dbReference>
<dbReference type="RefSeq" id="WP_012044397.1">
    <property type="nucleotide sequence ID" value="NZ_JABFDP010000008.1"/>
</dbReference>
<gene>
    <name evidence="2" type="ORF">JQ619_08465</name>
</gene>
<dbReference type="InterPro" id="IPR011649">
    <property type="entry name" value="KaiB_domain"/>
</dbReference>
<comment type="caution">
    <text evidence="2">The sequence shown here is derived from an EMBL/GenBank/DDBJ whole genome shotgun (WGS) entry which is preliminary data.</text>
</comment>
<feature type="domain" description="KaiB" evidence="1">
    <location>
        <begin position="6"/>
        <end position="87"/>
    </location>
</feature>
<reference evidence="3" key="1">
    <citation type="journal article" date="2021" name="ISME J.">
        <title>Evolutionary origin and ecological implication of a unique nif island in free-living Bradyrhizobium lineages.</title>
        <authorList>
            <person name="Tao J."/>
        </authorList>
    </citation>
    <scope>NUCLEOTIDE SEQUENCE [LARGE SCALE GENOMIC DNA]</scope>
    <source>
        <strain evidence="3">SZCCT0094</strain>
    </source>
</reference>
<protein>
    <submittedName>
        <fullName evidence="2">Circadian clock KaiB family protein</fullName>
    </submittedName>
</protein>
<evidence type="ECO:0000313" key="3">
    <source>
        <dbReference type="Proteomes" id="UP001314635"/>
    </source>
</evidence>
<evidence type="ECO:0000313" key="2">
    <source>
        <dbReference type="EMBL" id="MBR1135797.1"/>
    </source>
</evidence>
<dbReference type="SUPFAM" id="SSF52833">
    <property type="entry name" value="Thioredoxin-like"/>
    <property type="match status" value="1"/>
</dbReference>
<dbReference type="Proteomes" id="UP001314635">
    <property type="component" value="Unassembled WGS sequence"/>
</dbReference>
<name>A0ABS5G3C2_9BRAD</name>
<dbReference type="EMBL" id="JAFCLK010000007">
    <property type="protein sequence ID" value="MBR1135797.1"/>
    <property type="molecule type" value="Genomic_DNA"/>
</dbReference>
<dbReference type="SMART" id="SM01248">
    <property type="entry name" value="KaiB"/>
    <property type="match status" value="1"/>
</dbReference>
<evidence type="ECO:0000259" key="1">
    <source>
        <dbReference type="SMART" id="SM01248"/>
    </source>
</evidence>
<dbReference type="PANTHER" id="PTHR41709">
    <property type="entry name" value="KAIB-LIKE PROTEIN 1"/>
    <property type="match status" value="1"/>
</dbReference>
<dbReference type="InterPro" id="IPR039022">
    <property type="entry name" value="KaiB-like"/>
</dbReference>
<dbReference type="PANTHER" id="PTHR41709:SF2">
    <property type="entry name" value="CIRCADIAN CLOCK PROTEIN KAIB2"/>
    <property type="match status" value="1"/>
</dbReference>
<keyword evidence="3" id="KW-1185">Reference proteome</keyword>
<accession>A0ABS5G3C2</accession>
<dbReference type="Gene3D" id="3.40.30.10">
    <property type="entry name" value="Glutaredoxin"/>
    <property type="match status" value="1"/>
</dbReference>
<proteinExistence type="predicted"/>